<reference evidence="3 4" key="1">
    <citation type="submission" date="2018-07" db="EMBL/GenBank/DDBJ databases">
        <title>Chitinophaga K2CV101002-2 sp. nov., isolated from a monsoon evergreen broad-leaved forest soil.</title>
        <authorList>
            <person name="Lv Y."/>
        </authorList>
    </citation>
    <scope>NUCLEOTIDE SEQUENCE [LARGE SCALE GENOMIC DNA]</scope>
    <source>
        <strain evidence="3 4">GDMCC 1.1288</strain>
    </source>
</reference>
<dbReference type="Gene3D" id="3.40.630.10">
    <property type="entry name" value="Zn peptidases"/>
    <property type="match status" value="1"/>
</dbReference>
<feature type="domain" description="Peptidase M28" evidence="2">
    <location>
        <begin position="89"/>
        <end position="291"/>
    </location>
</feature>
<proteinExistence type="predicted"/>
<feature type="signal peptide" evidence="1">
    <location>
        <begin position="1"/>
        <end position="20"/>
    </location>
</feature>
<evidence type="ECO:0000259" key="2">
    <source>
        <dbReference type="Pfam" id="PF04389"/>
    </source>
</evidence>
<protein>
    <submittedName>
        <fullName evidence="3">Peptidase M20</fullName>
    </submittedName>
</protein>
<organism evidence="3 4">
    <name type="scientific">Chitinophaga silvatica</name>
    <dbReference type="NCBI Taxonomy" id="2282649"/>
    <lineage>
        <taxon>Bacteria</taxon>
        <taxon>Pseudomonadati</taxon>
        <taxon>Bacteroidota</taxon>
        <taxon>Chitinophagia</taxon>
        <taxon>Chitinophagales</taxon>
        <taxon>Chitinophagaceae</taxon>
        <taxon>Chitinophaga</taxon>
    </lineage>
</organism>
<keyword evidence="1" id="KW-0732">Signal</keyword>
<dbReference type="InterPro" id="IPR045175">
    <property type="entry name" value="M28_fam"/>
</dbReference>
<dbReference type="InterPro" id="IPR007484">
    <property type="entry name" value="Peptidase_M28"/>
</dbReference>
<evidence type="ECO:0000313" key="4">
    <source>
        <dbReference type="Proteomes" id="UP000260644"/>
    </source>
</evidence>
<dbReference type="RefSeq" id="WP_116975571.1">
    <property type="nucleotide sequence ID" value="NZ_QPMM01000004.1"/>
</dbReference>
<dbReference type="AlphaFoldDB" id="A0A3E1YBH7"/>
<evidence type="ECO:0000313" key="3">
    <source>
        <dbReference type="EMBL" id="RFS23378.1"/>
    </source>
</evidence>
<dbReference type="OrthoDB" id="9764939at2"/>
<name>A0A3E1YBH7_9BACT</name>
<keyword evidence="4" id="KW-1185">Reference proteome</keyword>
<comment type="caution">
    <text evidence="3">The sequence shown here is derived from an EMBL/GenBank/DDBJ whole genome shotgun (WGS) entry which is preliminary data.</text>
</comment>
<feature type="chain" id="PRO_5017611081" evidence="1">
    <location>
        <begin position="21"/>
        <end position="311"/>
    </location>
</feature>
<dbReference type="SUPFAM" id="SSF53187">
    <property type="entry name" value="Zn-dependent exopeptidases"/>
    <property type="match status" value="1"/>
</dbReference>
<dbReference type="GO" id="GO:0008235">
    <property type="term" value="F:metalloexopeptidase activity"/>
    <property type="evidence" value="ECO:0007669"/>
    <property type="project" value="InterPro"/>
</dbReference>
<dbReference type="GO" id="GO:0006508">
    <property type="term" value="P:proteolysis"/>
    <property type="evidence" value="ECO:0007669"/>
    <property type="project" value="InterPro"/>
</dbReference>
<dbReference type="Proteomes" id="UP000260644">
    <property type="component" value="Unassembled WGS sequence"/>
</dbReference>
<gene>
    <name evidence="3" type="ORF">DVR12_10195</name>
</gene>
<sequence length="311" mass="35209">MKWYCFFFCMALGSPAFSQKAIDSSALMKDVQKLSSDQFEGRKTGTKGSRLAQFYIIDRFKQIGIKPFNGTFEYPFFFQKDDRRIMGTNIYGYIPGQLNSVIVITAHYDHLGIRNNGESKDSIYNGADDNASGIGGLLALAKYFKQHPPRYTMIFAALDAEEAGLEGSKAFLKSPPVPIEQMRLNINMDMIAHNDKNELYVCGTYQFPDLKKYVAQVADRSSVKLIAGHDNPSQGHDDWTNQSDQYEFFQQKIPFLYFGVEDHPDYHHASDEFNTINPSFYYNAVQTILDAVKTLDSGLSENKFSGAKTMN</sequence>
<dbReference type="PANTHER" id="PTHR12147:SF26">
    <property type="entry name" value="PEPTIDASE M28 DOMAIN-CONTAINING PROTEIN"/>
    <property type="match status" value="1"/>
</dbReference>
<accession>A0A3E1YBH7</accession>
<dbReference type="EMBL" id="QPMM01000004">
    <property type="protein sequence ID" value="RFS23378.1"/>
    <property type="molecule type" value="Genomic_DNA"/>
</dbReference>
<evidence type="ECO:0000256" key="1">
    <source>
        <dbReference type="SAM" id="SignalP"/>
    </source>
</evidence>
<dbReference type="PANTHER" id="PTHR12147">
    <property type="entry name" value="METALLOPEPTIDASE M28 FAMILY MEMBER"/>
    <property type="match status" value="1"/>
</dbReference>
<dbReference type="Pfam" id="PF04389">
    <property type="entry name" value="Peptidase_M28"/>
    <property type="match status" value="1"/>
</dbReference>